<sequence length="364" mass="41442">MSTSAIGPHVQGSEKRRVTFARNPDQRAANAEDSEYTEYPGSGPNAATRSLRCKRLEISRRDDEVVQFKLQDVAYIRELCPDEVLSNPDIDMIYLLEITDESEELAREQLGHSGLEIPKDFFDAHLGREGRSFGMMAVEQCRNRGTFSANWSVPVKQTQEYWRVAQRLRAGDHSDLSKASYARWPKWLPHRLYHPLLPPDGNLTILHHAMTGVSFHHTKNVSSGCLLLVDSRRQYSFTKVSYDRSSGRLNESSTNSFRFTEEEDTLERMCKRIKSCREKFSCQSTARTITQSIVGLALGDTARALLGLGASKRLDDIKLSLVQDEHLPAVVWDWREYLGHWRNSLVHLRSSTSYTGLSPCCILF</sequence>
<name>A0AAN7C812_9PEZI</name>
<organism evidence="2 3">
    <name type="scientific">Achaetomium macrosporum</name>
    <dbReference type="NCBI Taxonomy" id="79813"/>
    <lineage>
        <taxon>Eukaryota</taxon>
        <taxon>Fungi</taxon>
        <taxon>Dikarya</taxon>
        <taxon>Ascomycota</taxon>
        <taxon>Pezizomycotina</taxon>
        <taxon>Sordariomycetes</taxon>
        <taxon>Sordariomycetidae</taxon>
        <taxon>Sordariales</taxon>
        <taxon>Chaetomiaceae</taxon>
        <taxon>Achaetomium</taxon>
    </lineage>
</organism>
<evidence type="ECO:0000313" key="2">
    <source>
        <dbReference type="EMBL" id="KAK4236452.1"/>
    </source>
</evidence>
<reference evidence="2" key="1">
    <citation type="journal article" date="2023" name="Mol. Phylogenet. Evol.">
        <title>Genome-scale phylogeny and comparative genomics of the fungal order Sordariales.</title>
        <authorList>
            <person name="Hensen N."/>
            <person name="Bonometti L."/>
            <person name="Westerberg I."/>
            <person name="Brannstrom I.O."/>
            <person name="Guillou S."/>
            <person name="Cros-Aarteil S."/>
            <person name="Calhoun S."/>
            <person name="Haridas S."/>
            <person name="Kuo A."/>
            <person name="Mondo S."/>
            <person name="Pangilinan J."/>
            <person name="Riley R."/>
            <person name="LaButti K."/>
            <person name="Andreopoulos B."/>
            <person name="Lipzen A."/>
            <person name="Chen C."/>
            <person name="Yan M."/>
            <person name="Daum C."/>
            <person name="Ng V."/>
            <person name="Clum A."/>
            <person name="Steindorff A."/>
            <person name="Ohm R.A."/>
            <person name="Martin F."/>
            <person name="Silar P."/>
            <person name="Natvig D.O."/>
            <person name="Lalanne C."/>
            <person name="Gautier V."/>
            <person name="Ament-Velasquez S.L."/>
            <person name="Kruys A."/>
            <person name="Hutchinson M.I."/>
            <person name="Powell A.J."/>
            <person name="Barry K."/>
            <person name="Miller A.N."/>
            <person name="Grigoriev I.V."/>
            <person name="Debuchy R."/>
            <person name="Gladieux P."/>
            <person name="Hiltunen Thoren M."/>
            <person name="Johannesson H."/>
        </authorList>
    </citation>
    <scope>NUCLEOTIDE SEQUENCE</scope>
    <source>
        <strain evidence="2">CBS 532.94</strain>
    </source>
</reference>
<accession>A0AAN7C812</accession>
<dbReference type="AlphaFoldDB" id="A0AAN7C812"/>
<keyword evidence="3" id="KW-1185">Reference proteome</keyword>
<comment type="caution">
    <text evidence="2">The sequence shown here is derived from an EMBL/GenBank/DDBJ whole genome shotgun (WGS) entry which is preliminary data.</text>
</comment>
<feature type="region of interest" description="Disordered" evidence="1">
    <location>
        <begin position="1"/>
        <end position="44"/>
    </location>
</feature>
<gene>
    <name evidence="2" type="ORF">C8A03DRAFT_16912</name>
</gene>
<dbReference type="Proteomes" id="UP001303760">
    <property type="component" value="Unassembled WGS sequence"/>
</dbReference>
<reference evidence="2" key="2">
    <citation type="submission" date="2023-05" db="EMBL/GenBank/DDBJ databases">
        <authorList>
            <consortium name="Lawrence Berkeley National Laboratory"/>
            <person name="Steindorff A."/>
            <person name="Hensen N."/>
            <person name="Bonometti L."/>
            <person name="Westerberg I."/>
            <person name="Brannstrom I.O."/>
            <person name="Guillou S."/>
            <person name="Cros-Aarteil S."/>
            <person name="Calhoun S."/>
            <person name="Haridas S."/>
            <person name="Kuo A."/>
            <person name="Mondo S."/>
            <person name="Pangilinan J."/>
            <person name="Riley R."/>
            <person name="Labutti K."/>
            <person name="Andreopoulos B."/>
            <person name="Lipzen A."/>
            <person name="Chen C."/>
            <person name="Yanf M."/>
            <person name="Daum C."/>
            <person name="Ng V."/>
            <person name="Clum A."/>
            <person name="Ohm R."/>
            <person name="Martin F."/>
            <person name="Silar P."/>
            <person name="Natvig D."/>
            <person name="Lalanne C."/>
            <person name="Gautier V."/>
            <person name="Ament-Velasquez S.L."/>
            <person name="Kruys A."/>
            <person name="Hutchinson M.I."/>
            <person name="Powell A.J."/>
            <person name="Barry K."/>
            <person name="Miller A.N."/>
            <person name="Grigoriev I.V."/>
            <person name="Debuchy R."/>
            <person name="Gladieux P."/>
            <person name="Thoren M.H."/>
            <person name="Johannesson H."/>
        </authorList>
    </citation>
    <scope>NUCLEOTIDE SEQUENCE</scope>
    <source>
        <strain evidence="2">CBS 532.94</strain>
    </source>
</reference>
<evidence type="ECO:0000313" key="3">
    <source>
        <dbReference type="Proteomes" id="UP001303760"/>
    </source>
</evidence>
<evidence type="ECO:0000256" key="1">
    <source>
        <dbReference type="SAM" id="MobiDB-lite"/>
    </source>
</evidence>
<protein>
    <submittedName>
        <fullName evidence="2">Uncharacterized protein</fullName>
    </submittedName>
</protein>
<proteinExistence type="predicted"/>
<dbReference type="EMBL" id="MU860192">
    <property type="protein sequence ID" value="KAK4236452.1"/>
    <property type="molecule type" value="Genomic_DNA"/>
</dbReference>